<keyword evidence="6" id="KW-0285">Flavoprotein</keyword>
<evidence type="ECO:0000256" key="2">
    <source>
        <dbReference type="ARBA" id="ARBA00005113"/>
    </source>
</evidence>
<evidence type="ECO:0000256" key="19">
    <source>
        <dbReference type="RuleBase" id="RU004479"/>
    </source>
</evidence>
<dbReference type="PROSITE" id="PS00488">
    <property type="entry name" value="PAL_HISTIDASE"/>
    <property type="match status" value="1"/>
</dbReference>
<dbReference type="InterPro" id="IPR005921">
    <property type="entry name" value="HutH"/>
</dbReference>
<dbReference type="InterPro" id="IPR001106">
    <property type="entry name" value="Aromatic_Lyase"/>
</dbReference>
<evidence type="ECO:0000256" key="6">
    <source>
        <dbReference type="ARBA" id="ARBA00022630"/>
    </source>
</evidence>
<dbReference type="Gene3D" id="3.40.50.80">
    <property type="entry name" value="Nucleotide-binding domain of ferredoxin-NADP reductase (FNR) module"/>
    <property type="match status" value="1"/>
</dbReference>
<evidence type="ECO:0000256" key="7">
    <source>
        <dbReference type="ARBA" id="ARBA00022692"/>
    </source>
</evidence>
<dbReference type="InterPro" id="IPR013112">
    <property type="entry name" value="FAD-bd_8"/>
</dbReference>
<keyword evidence="11" id="KW-0106">Calcium</keyword>
<evidence type="ECO:0000259" key="22">
    <source>
        <dbReference type="PROSITE" id="PS51384"/>
    </source>
</evidence>
<dbReference type="InterPro" id="IPR013121">
    <property type="entry name" value="Fe_red_NAD-bd_6"/>
</dbReference>
<protein>
    <recommendedName>
        <fullName evidence="5 19">Histidine ammonia-lyase</fullName>
        <ecNumber evidence="4 19">4.3.1.3</ecNumber>
    </recommendedName>
</protein>
<dbReference type="InterPro" id="IPR018247">
    <property type="entry name" value="EF_Hand_1_Ca_BS"/>
</dbReference>
<dbReference type="InterPro" id="IPR008948">
    <property type="entry name" value="L-Aspartase-like"/>
</dbReference>
<feature type="domain" description="EF-hand" evidence="21">
    <location>
        <begin position="724"/>
        <end position="759"/>
    </location>
</feature>
<comment type="caution">
    <text evidence="23">The sequence shown here is derived from an EMBL/GenBank/DDBJ whole genome shotgun (WGS) entry which is preliminary data.</text>
</comment>
<evidence type="ECO:0000256" key="8">
    <source>
        <dbReference type="ARBA" id="ARBA00022723"/>
    </source>
</evidence>
<evidence type="ECO:0000256" key="13">
    <source>
        <dbReference type="ARBA" id="ARBA00022989"/>
    </source>
</evidence>
<feature type="domain" description="EF-hand" evidence="21">
    <location>
        <begin position="680"/>
        <end position="715"/>
    </location>
</feature>
<dbReference type="PROSITE" id="PS50222">
    <property type="entry name" value="EF_HAND_2"/>
    <property type="match status" value="3"/>
</dbReference>
<evidence type="ECO:0000259" key="21">
    <source>
        <dbReference type="PROSITE" id="PS50222"/>
    </source>
</evidence>
<dbReference type="EMBL" id="JACTAM010000025">
    <property type="protein sequence ID" value="KAI2648522.1"/>
    <property type="molecule type" value="Genomic_DNA"/>
</dbReference>
<organism evidence="23 24">
    <name type="scientific">Labeo rohita</name>
    <name type="common">Indian major carp</name>
    <name type="synonym">Cyprinus rohita</name>
    <dbReference type="NCBI Taxonomy" id="84645"/>
    <lineage>
        <taxon>Eukaryota</taxon>
        <taxon>Metazoa</taxon>
        <taxon>Chordata</taxon>
        <taxon>Craniata</taxon>
        <taxon>Vertebrata</taxon>
        <taxon>Euteleostomi</taxon>
        <taxon>Actinopterygii</taxon>
        <taxon>Neopterygii</taxon>
        <taxon>Teleostei</taxon>
        <taxon>Ostariophysi</taxon>
        <taxon>Cypriniformes</taxon>
        <taxon>Cyprinidae</taxon>
        <taxon>Labeoninae</taxon>
        <taxon>Labeonini</taxon>
        <taxon>Labeo</taxon>
    </lineage>
</organism>
<keyword evidence="13 20" id="KW-1133">Transmembrane helix</keyword>
<dbReference type="Pfam" id="PF01794">
    <property type="entry name" value="Ferric_reduct"/>
    <property type="match status" value="1"/>
</dbReference>
<keyword evidence="8" id="KW-0479">Metal-binding</keyword>
<dbReference type="InterPro" id="IPR011992">
    <property type="entry name" value="EF-hand-dom_pair"/>
</dbReference>
<keyword evidence="7 20" id="KW-0812">Transmembrane</keyword>
<dbReference type="Gene3D" id="1.20.200.10">
    <property type="entry name" value="Fumarase/aspartase (Central domain)"/>
    <property type="match status" value="1"/>
</dbReference>
<feature type="transmembrane region" description="Helical" evidence="20">
    <location>
        <begin position="799"/>
        <end position="818"/>
    </location>
</feature>
<comment type="subcellular location">
    <subcellularLocation>
        <location evidence="1">Membrane</location>
        <topology evidence="1">Multi-pass membrane protein</topology>
    </subcellularLocation>
</comment>
<dbReference type="SFLD" id="SFLDG01169">
    <property type="entry name" value="NADPH_oxidase_subgroup_(NOX)"/>
    <property type="match status" value="1"/>
</dbReference>
<comment type="similarity">
    <text evidence="3 18">Belongs to the PAL/histidase family.</text>
</comment>
<evidence type="ECO:0000256" key="18">
    <source>
        <dbReference type="RuleBase" id="RU003954"/>
    </source>
</evidence>
<dbReference type="Pfam" id="PF08022">
    <property type="entry name" value="FAD_binding_8"/>
    <property type="match status" value="1"/>
</dbReference>
<evidence type="ECO:0000256" key="14">
    <source>
        <dbReference type="ARBA" id="ARBA00023002"/>
    </source>
</evidence>
<evidence type="ECO:0000313" key="23">
    <source>
        <dbReference type="EMBL" id="KAI2648522.1"/>
    </source>
</evidence>
<keyword evidence="24" id="KW-1185">Reference proteome</keyword>
<sequence length="1353" mass="152984">MPRFTVHVRDEWLTIPCKDATCSIKWLGFEALKRYIKNKPDNGGIEHIKDVCFAVRRCQGFGLLDNDDTIEDVLEDDDFVELAIEGDTMSQDFIPSQPGTSHLTRAYREPEQYISLDGNSLTSTDLVNLGKGLYKIKLAPEAEEKVVQSRELLDTIVKENKVVYGITTGFGLGSPLSPERTRMLLALRINVLAKGHSGVSLETLHSMIQAFNASCLSYVPEKGTVGASGDLAPLSHLALGLMGEGKMWSPKSGWADAKYVLEAHGLKPISLKPKEGLALINGTQMITSLGAEAVERAEAIARQADIIAALTLEVLKGTTKAFDSDIHELRPHPGQKEVALRFRSLLDSDHHPSEIAESHRFCDRVQDAYTMRCCPQVHGIVNDTIEFVKKIINTEINSATDNPMVFAERGETISGGNFHGEYPAKALDYLAIGVHELASISERRIERLCNPSLSELPAFLVNEGGLNSGFMIAHCTAAALVSENKVLCHPSSIDSLSTSAATEDHVSMGGWAARKALRVVEHVEQVLAIELLAACQGIEFLRPLRTTTPLEKVYDLVRAAVWNIAGPYIEKYCMEYIPESRPSSPTAFALDPPLSPRKRVRLDRDMSLEEDTRWLEWVTKQFESIAGDDKEIDLDEFKTALKVKESFFAERFFALFDSDGSSSISLDELLEALDLLIHGSETDKLRFLFQVYDVDGSGSIDPDELRTVLKSCLRESAISLPEEKLDDLTLALFESADKDNSGSITFEELKAELENFPEVMENLTISAANWLKPPDLEQKKRKTPRYLTRAYWHNNSRKLLFLCLYALLNVLLFIMAMLKNAHGGPWFMVAKGCGQCLNLNCTFIMVLMLRRCLTWLRATWVVRILPLDQNILLHQIVGYAILIFTIVHTGAHVMNFARMTQNDGMYQLWEYLFTIRPGIGWVNGTASITGVVLQVLICLMVVCSSTFVRRSGHFEVFYWSHLSYIWVWALLIVHCANFWKWFVVPGVVFLIEKLVGVAVSRMGGLYIVEVNLLPSKVTHLVIKRPPFFHFKPGDYVYINIPVIAKYEWHPFTISSAPEQQDTLWLHVRSMGQWTNRLYEYFRQPESQTISNKRLTASLRNRRHESRTQDDAVELTMYRTSGTRTNSPKPVCDPVSQAELGDTCPVAKELTAKLSENHRYCNIKVMLCGRTFWHPDPTDLCIGACGAYRRWNRHHSFCIHFAEYYVPLSHEKAKLPQLQLFLVDFIWINRDQKSFEWFVSLLTKLEMDQADEEPEGRFLEMHMYMTSALSKNDMKAIGLQMALDLLAKKEKRDSITGLRTRTQPGRPDWAKVFQKVSEEKKGKVHVFYCGAPALAKVIKAQCEHFGFNFYKENF</sequence>
<dbReference type="SUPFAM" id="SSF47473">
    <property type="entry name" value="EF-hand"/>
    <property type="match status" value="1"/>
</dbReference>
<evidence type="ECO:0000256" key="1">
    <source>
        <dbReference type="ARBA" id="ARBA00004141"/>
    </source>
</evidence>
<reference evidence="23 24" key="1">
    <citation type="submission" date="2022-01" db="EMBL/GenBank/DDBJ databases">
        <title>A high-quality chromosome-level genome assembly of rohu carp, Labeo rohita.</title>
        <authorList>
            <person name="Arick M.A. II"/>
            <person name="Hsu C.-Y."/>
            <person name="Magbanua Z."/>
            <person name="Pechanova O."/>
            <person name="Grover C."/>
            <person name="Miller E."/>
            <person name="Thrash A."/>
            <person name="Ezzel L."/>
            <person name="Alam S."/>
            <person name="Benzie J."/>
            <person name="Hamilton M."/>
            <person name="Karsi A."/>
            <person name="Lawrence M.L."/>
            <person name="Peterson D.G."/>
        </authorList>
    </citation>
    <scope>NUCLEOTIDE SEQUENCE [LARGE SCALE GENOMIC DNA]</scope>
    <source>
        <strain evidence="24">BAU-BD-2019</strain>
        <tissue evidence="23">Blood</tissue>
    </source>
</reference>
<dbReference type="InterPro" id="IPR002048">
    <property type="entry name" value="EF_hand_dom"/>
</dbReference>
<keyword evidence="12" id="KW-0521">NADP</keyword>
<dbReference type="EC" id="4.3.1.3" evidence="4 19"/>
<evidence type="ECO:0000256" key="16">
    <source>
        <dbReference type="ARBA" id="ARBA00023239"/>
    </source>
</evidence>
<evidence type="ECO:0000256" key="15">
    <source>
        <dbReference type="ARBA" id="ARBA00023136"/>
    </source>
</evidence>
<feature type="transmembrane region" description="Helical" evidence="20">
    <location>
        <begin position="876"/>
        <end position="897"/>
    </location>
</feature>
<dbReference type="Pfam" id="PF00221">
    <property type="entry name" value="Lyase_aromatic"/>
    <property type="match status" value="1"/>
</dbReference>
<feature type="transmembrane region" description="Helical" evidence="20">
    <location>
        <begin position="918"/>
        <end position="942"/>
    </location>
</feature>
<feature type="domain" description="FAD-binding FR-type" evidence="22">
    <location>
        <begin position="1000"/>
        <end position="1109"/>
    </location>
</feature>
<evidence type="ECO:0000256" key="9">
    <source>
        <dbReference type="ARBA" id="ARBA00022808"/>
    </source>
</evidence>
<accession>A0ABQ8LF19</accession>
<dbReference type="PANTHER" id="PTHR10362">
    <property type="entry name" value="HISTIDINE AMMONIA-LYASE"/>
    <property type="match status" value="1"/>
</dbReference>
<evidence type="ECO:0000256" key="3">
    <source>
        <dbReference type="ARBA" id="ARBA00007238"/>
    </source>
</evidence>
<dbReference type="Proteomes" id="UP000830375">
    <property type="component" value="Unassembled WGS sequence"/>
</dbReference>
<dbReference type="InterPro" id="IPR017938">
    <property type="entry name" value="Riboflavin_synthase-like_b-brl"/>
</dbReference>
<feature type="transmembrane region" description="Helical" evidence="20">
    <location>
        <begin position="839"/>
        <end position="856"/>
    </location>
</feature>
<dbReference type="InterPro" id="IPR017927">
    <property type="entry name" value="FAD-bd_FR_type"/>
</dbReference>
<comment type="pathway">
    <text evidence="2 19">Amino-acid degradation; L-histidine degradation into L-glutamate; N-formimidoyl-L-glutamate from L-histidine: step 1/3.</text>
</comment>
<name>A0ABQ8LF19_LABRO</name>
<evidence type="ECO:0000256" key="12">
    <source>
        <dbReference type="ARBA" id="ARBA00022857"/>
    </source>
</evidence>
<dbReference type="Gene3D" id="1.10.238.10">
    <property type="entry name" value="EF-hand"/>
    <property type="match status" value="1"/>
</dbReference>
<keyword evidence="10" id="KW-0274">FAD</keyword>
<dbReference type="InterPro" id="IPR022313">
    <property type="entry name" value="Phe/His_NH3-lyase_AS"/>
</dbReference>
<dbReference type="Pfam" id="PF12053">
    <property type="entry name" value="Par3_HAL_N_term"/>
    <property type="match status" value="1"/>
</dbReference>
<evidence type="ECO:0000313" key="24">
    <source>
        <dbReference type="Proteomes" id="UP000830375"/>
    </source>
</evidence>
<dbReference type="CDD" id="cd00332">
    <property type="entry name" value="PAL-HAL"/>
    <property type="match status" value="1"/>
</dbReference>
<dbReference type="CDD" id="cd06186">
    <property type="entry name" value="NOX_Duox_like_FAD_NADP"/>
    <property type="match status" value="1"/>
</dbReference>
<dbReference type="Pfam" id="PF08030">
    <property type="entry name" value="NAD_binding_6"/>
    <property type="match status" value="1"/>
</dbReference>
<evidence type="ECO:0000256" key="17">
    <source>
        <dbReference type="ARBA" id="ARBA00049269"/>
    </source>
</evidence>
<dbReference type="NCBIfam" id="TIGR01225">
    <property type="entry name" value="hutH"/>
    <property type="match status" value="1"/>
</dbReference>
<dbReference type="InterPro" id="IPR013130">
    <property type="entry name" value="Fe3_Rdtase_TM_dom"/>
</dbReference>
<evidence type="ECO:0000256" key="5">
    <source>
        <dbReference type="ARBA" id="ARBA00017271"/>
    </source>
</evidence>
<gene>
    <name evidence="23" type="ORF">H4Q32_018649</name>
</gene>
<keyword evidence="15 20" id="KW-0472">Membrane</keyword>
<dbReference type="SUPFAM" id="SSF63380">
    <property type="entry name" value="Riboflavin synthase domain-like"/>
    <property type="match status" value="1"/>
</dbReference>
<dbReference type="SMART" id="SM00054">
    <property type="entry name" value="EFh"/>
    <property type="match status" value="3"/>
</dbReference>
<keyword evidence="16 18" id="KW-0456">Lyase</keyword>
<evidence type="ECO:0000256" key="10">
    <source>
        <dbReference type="ARBA" id="ARBA00022827"/>
    </source>
</evidence>
<dbReference type="CDD" id="cd00051">
    <property type="entry name" value="EFh"/>
    <property type="match status" value="1"/>
</dbReference>
<dbReference type="InterPro" id="IPR039261">
    <property type="entry name" value="FNR_nucleotide-bd"/>
</dbReference>
<evidence type="ECO:0000256" key="11">
    <source>
        <dbReference type="ARBA" id="ARBA00022837"/>
    </source>
</evidence>
<dbReference type="SUPFAM" id="SSF48557">
    <property type="entry name" value="L-aspartase-like"/>
    <property type="match status" value="1"/>
</dbReference>
<dbReference type="PROSITE" id="PS00018">
    <property type="entry name" value="EF_HAND_1"/>
    <property type="match status" value="2"/>
</dbReference>
<evidence type="ECO:0000256" key="20">
    <source>
        <dbReference type="SAM" id="Phobius"/>
    </source>
</evidence>
<dbReference type="InterPro" id="IPR021922">
    <property type="entry name" value="Par3/HAL_N"/>
</dbReference>
<dbReference type="Gene3D" id="1.10.275.10">
    <property type="entry name" value="Fumarase/aspartase (N-terminal domain)"/>
    <property type="match status" value="2"/>
</dbReference>
<dbReference type="Pfam" id="PF13499">
    <property type="entry name" value="EF-hand_7"/>
    <property type="match status" value="1"/>
</dbReference>
<comment type="catalytic activity">
    <reaction evidence="17 19">
        <text>L-histidine = trans-urocanate + NH4(+)</text>
        <dbReference type="Rhea" id="RHEA:21232"/>
        <dbReference type="ChEBI" id="CHEBI:17771"/>
        <dbReference type="ChEBI" id="CHEBI:28938"/>
        <dbReference type="ChEBI" id="CHEBI:57595"/>
        <dbReference type="EC" id="4.3.1.3"/>
    </reaction>
</comment>
<feature type="domain" description="EF-hand" evidence="21">
    <location>
        <begin position="644"/>
        <end position="679"/>
    </location>
</feature>
<keyword evidence="9 19" id="KW-0369">Histidine metabolism</keyword>
<keyword evidence="14" id="KW-0560">Oxidoreductase</keyword>
<dbReference type="InterPro" id="IPR024083">
    <property type="entry name" value="Fumarase/histidase_N"/>
</dbReference>
<proteinExistence type="inferred from homology"/>
<dbReference type="Gene3D" id="3.10.20.90">
    <property type="entry name" value="Phosphatidylinositol 3-kinase Catalytic Subunit, Chain A, domain 1"/>
    <property type="match status" value="1"/>
</dbReference>
<evidence type="ECO:0000256" key="4">
    <source>
        <dbReference type="ARBA" id="ARBA00012994"/>
    </source>
</evidence>
<dbReference type="Gene3D" id="2.40.30.10">
    <property type="entry name" value="Translation factors"/>
    <property type="match status" value="1"/>
</dbReference>
<dbReference type="PROSITE" id="PS51384">
    <property type="entry name" value="FAD_FR"/>
    <property type="match status" value="1"/>
</dbReference>
<feature type="transmembrane region" description="Helical" evidence="20">
    <location>
        <begin position="962"/>
        <end position="991"/>
    </location>
</feature>